<dbReference type="Pfam" id="PF00512">
    <property type="entry name" value="HisKA"/>
    <property type="match status" value="1"/>
</dbReference>
<protein>
    <recommendedName>
        <fullName evidence="2">histidine kinase</fullName>
        <ecNumber evidence="2">2.7.13.3</ecNumber>
    </recommendedName>
</protein>
<evidence type="ECO:0000256" key="4">
    <source>
        <dbReference type="ARBA" id="ARBA00022679"/>
    </source>
</evidence>
<evidence type="ECO:0000256" key="6">
    <source>
        <dbReference type="ARBA" id="ARBA00022777"/>
    </source>
</evidence>
<keyword evidence="9" id="KW-0812">Transmembrane</keyword>
<evidence type="ECO:0000313" key="11">
    <source>
        <dbReference type="EMBL" id="WPU63670.1"/>
    </source>
</evidence>
<dbReference type="InterPro" id="IPR036097">
    <property type="entry name" value="HisK_dim/P_sf"/>
</dbReference>
<gene>
    <name evidence="11" type="ORF">SOO65_13325</name>
</gene>
<dbReference type="SMART" id="SM00387">
    <property type="entry name" value="HATPase_c"/>
    <property type="match status" value="1"/>
</dbReference>
<dbReference type="KEGG" id="psti:SOO65_13325"/>
<keyword evidence="3" id="KW-0597">Phosphoprotein</keyword>
<evidence type="ECO:0000256" key="8">
    <source>
        <dbReference type="ARBA" id="ARBA00023012"/>
    </source>
</evidence>
<keyword evidence="9" id="KW-1133">Transmembrane helix</keyword>
<feature type="transmembrane region" description="Helical" evidence="9">
    <location>
        <begin position="146"/>
        <end position="165"/>
    </location>
</feature>
<feature type="transmembrane region" description="Helical" evidence="9">
    <location>
        <begin position="7"/>
        <end position="28"/>
    </location>
</feature>
<evidence type="ECO:0000256" key="1">
    <source>
        <dbReference type="ARBA" id="ARBA00000085"/>
    </source>
</evidence>
<feature type="transmembrane region" description="Helical" evidence="9">
    <location>
        <begin position="92"/>
        <end position="108"/>
    </location>
</feature>
<reference evidence="11 12" key="1">
    <citation type="submission" date="2023-11" db="EMBL/GenBank/DDBJ databases">
        <title>Peredibacter starrii A3.12.</title>
        <authorList>
            <person name="Mitchell R.J."/>
        </authorList>
    </citation>
    <scope>NUCLEOTIDE SEQUENCE [LARGE SCALE GENOMIC DNA]</scope>
    <source>
        <strain evidence="11 12">A3.12</strain>
    </source>
</reference>
<keyword evidence="7 11" id="KW-0067">ATP-binding</keyword>
<keyword evidence="4" id="KW-0808">Transferase</keyword>
<name>A0AAX4HKB4_9BACT</name>
<feature type="domain" description="Histidine kinase" evidence="10">
    <location>
        <begin position="230"/>
        <end position="443"/>
    </location>
</feature>
<keyword evidence="6" id="KW-0418">Kinase</keyword>
<evidence type="ECO:0000256" key="3">
    <source>
        <dbReference type="ARBA" id="ARBA00022553"/>
    </source>
</evidence>
<dbReference type="Gene3D" id="3.30.565.10">
    <property type="entry name" value="Histidine kinase-like ATPase, C-terminal domain"/>
    <property type="match status" value="1"/>
</dbReference>
<evidence type="ECO:0000256" key="5">
    <source>
        <dbReference type="ARBA" id="ARBA00022741"/>
    </source>
</evidence>
<keyword evidence="5" id="KW-0547">Nucleotide-binding</keyword>
<evidence type="ECO:0000256" key="7">
    <source>
        <dbReference type="ARBA" id="ARBA00022840"/>
    </source>
</evidence>
<dbReference type="CDD" id="cd00082">
    <property type="entry name" value="HisKA"/>
    <property type="match status" value="1"/>
</dbReference>
<dbReference type="EC" id="2.7.13.3" evidence="2"/>
<keyword evidence="12" id="KW-1185">Reference proteome</keyword>
<dbReference type="Gene3D" id="1.10.287.130">
    <property type="match status" value="1"/>
</dbReference>
<dbReference type="SUPFAM" id="SSF47384">
    <property type="entry name" value="Homodimeric domain of signal transducing histidine kinase"/>
    <property type="match status" value="1"/>
</dbReference>
<dbReference type="PANTHER" id="PTHR43065">
    <property type="entry name" value="SENSOR HISTIDINE KINASE"/>
    <property type="match status" value="1"/>
</dbReference>
<dbReference type="InterPro" id="IPR003661">
    <property type="entry name" value="HisK_dim/P_dom"/>
</dbReference>
<dbReference type="InterPro" id="IPR003594">
    <property type="entry name" value="HATPase_dom"/>
</dbReference>
<sequence>MNSATIIINISFFTVVGMIIISSIIYWYERDKRQWEGVEYWLANGTYFLVTAITNKLAPSFVALSTVLWIWRFVTSRKILESVTSSDLKRKWHMPLILGGYFLSLLFNQSGFEFLYYTLPQSLALFIVATDCLVRARKILILSKTVSITHYLLFGTLFIVFLHHLDYGFFRFNPATVTFGFGVSLMCNILMAILLPSVTIYELRMEHQRKLETKLEMQSKFSALGEMAAGIAHEINNPLGLISTRANYLRNHIQRGSAEKDFIVRNLDQIEETTQRMATIINSLRSFSRDNRKEPFKTVTPGLIIEDTLNYSRDRFRMNSIQIIVDPFPQVDLVCRPIQISQVLLNLMNNSFDAIVKTDRPWIHLTCEVFDHTLRIKVIDSGKGIPKEVLKNIMEPFFTTKEMGGTGIGLSISRGIIEDHHGKLYYDESSTNTAFVVELPLQQNEV</sequence>
<organism evidence="11 12">
    <name type="scientific">Peredibacter starrii</name>
    <dbReference type="NCBI Taxonomy" id="28202"/>
    <lineage>
        <taxon>Bacteria</taxon>
        <taxon>Pseudomonadati</taxon>
        <taxon>Bdellovibrionota</taxon>
        <taxon>Bacteriovoracia</taxon>
        <taxon>Bacteriovoracales</taxon>
        <taxon>Bacteriovoracaceae</taxon>
        <taxon>Peredibacter</taxon>
    </lineage>
</organism>
<evidence type="ECO:0000259" key="10">
    <source>
        <dbReference type="PROSITE" id="PS50109"/>
    </source>
</evidence>
<keyword evidence="9" id="KW-0472">Membrane</keyword>
<dbReference type="InterPro" id="IPR036890">
    <property type="entry name" value="HATPase_C_sf"/>
</dbReference>
<dbReference type="InterPro" id="IPR004358">
    <property type="entry name" value="Sig_transdc_His_kin-like_C"/>
</dbReference>
<dbReference type="SMART" id="SM00388">
    <property type="entry name" value="HisKA"/>
    <property type="match status" value="1"/>
</dbReference>
<evidence type="ECO:0000256" key="2">
    <source>
        <dbReference type="ARBA" id="ARBA00012438"/>
    </source>
</evidence>
<dbReference type="Proteomes" id="UP001324634">
    <property type="component" value="Chromosome"/>
</dbReference>
<accession>A0AAX4HKB4</accession>
<feature type="transmembrane region" description="Helical" evidence="9">
    <location>
        <begin position="48"/>
        <end position="71"/>
    </location>
</feature>
<dbReference type="RefSeq" id="WP_321390793.1">
    <property type="nucleotide sequence ID" value="NZ_CP139487.1"/>
</dbReference>
<dbReference type="GO" id="GO:0005524">
    <property type="term" value="F:ATP binding"/>
    <property type="evidence" value="ECO:0007669"/>
    <property type="project" value="UniProtKB-KW"/>
</dbReference>
<dbReference type="EMBL" id="CP139487">
    <property type="protein sequence ID" value="WPU63670.1"/>
    <property type="molecule type" value="Genomic_DNA"/>
</dbReference>
<dbReference type="SUPFAM" id="SSF55874">
    <property type="entry name" value="ATPase domain of HSP90 chaperone/DNA topoisomerase II/histidine kinase"/>
    <property type="match status" value="1"/>
</dbReference>
<dbReference type="GO" id="GO:0000155">
    <property type="term" value="F:phosphorelay sensor kinase activity"/>
    <property type="evidence" value="ECO:0007669"/>
    <property type="project" value="InterPro"/>
</dbReference>
<keyword evidence="8" id="KW-0902">Two-component regulatory system</keyword>
<comment type="catalytic activity">
    <reaction evidence="1">
        <text>ATP + protein L-histidine = ADP + protein N-phospho-L-histidine.</text>
        <dbReference type="EC" id="2.7.13.3"/>
    </reaction>
</comment>
<dbReference type="InterPro" id="IPR005467">
    <property type="entry name" value="His_kinase_dom"/>
</dbReference>
<dbReference type="PRINTS" id="PR00344">
    <property type="entry name" value="BCTRLSENSOR"/>
</dbReference>
<dbReference type="PANTHER" id="PTHR43065:SF10">
    <property type="entry name" value="PEROXIDE STRESS-ACTIVATED HISTIDINE KINASE MAK3"/>
    <property type="match status" value="1"/>
</dbReference>
<evidence type="ECO:0000256" key="9">
    <source>
        <dbReference type="SAM" id="Phobius"/>
    </source>
</evidence>
<evidence type="ECO:0000313" key="12">
    <source>
        <dbReference type="Proteomes" id="UP001324634"/>
    </source>
</evidence>
<dbReference type="PROSITE" id="PS50109">
    <property type="entry name" value="HIS_KIN"/>
    <property type="match status" value="1"/>
</dbReference>
<dbReference type="Pfam" id="PF02518">
    <property type="entry name" value="HATPase_c"/>
    <property type="match status" value="1"/>
</dbReference>
<dbReference type="AlphaFoldDB" id="A0AAX4HKB4"/>
<proteinExistence type="predicted"/>
<feature type="transmembrane region" description="Helical" evidence="9">
    <location>
        <begin position="177"/>
        <end position="201"/>
    </location>
</feature>